<dbReference type="AlphaFoldDB" id="A0A934KML4"/>
<sequence>MQLFDTAAGAVTPLIPRGGRVSMYVCGITPYDGGHIGHAFTYHTFDLITRRLRAEGVKVRSVRNVTDVDDDILRVARLRGVDYHTLGAGEAQRFDADMSDLGLLRVEASPRATARVPEMVEWIARLIDCRVAYAADGRVYFDVRNFPRYGALSGLSRATMIELSRTRGADPDDPRKRDPLDFVLWQPSDTDEPSWPSPWSPGRPGWHIECTVLAATELALPMDIHGGGDDLIYPHHESEIAQTVGAGVPSYARHWVHVAMVGYRGEKMSKSLGNTVFVRDLLNRVPAGAVRLMLCAHHHRAAWEYDDGELTRAQSRWSDYLTALTAGARFTNTDAQAVYDDFMARLDDDLDTPGALAILDEVAGRPLVPGDELAARVTAGQVLAPMLDILGVRMPLR</sequence>
<keyword evidence="4" id="KW-0479">Metal-binding</keyword>
<accession>A0A934KML4</accession>
<evidence type="ECO:0000256" key="2">
    <source>
        <dbReference type="ARBA" id="ARBA00011245"/>
    </source>
</evidence>
<dbReference type="PANTHER" id="PTHR10890">
    <property type="entry name" value="CYSTEINYL-TRNA SYNTHETASE"/>
    <property type="match status" value="1"/>
</dbReference>
<proteinExistence type="predicted"/>
<dbReference type="InterPro" id="IPR014729">
    <property type="entry name" value="Rossmann-like_a/b/a_fold"/>
</dbReference>
<reference evidence="9 10" key="1">
    <citation type="submission" date="2020-10" db="EMBL/GenBank/DDBJ databases">
        <title>Ca. Dormibacterota MAGs.</title>
        <authorList>
            <person name="Montgomery K."/>
        </authorList>
    </citation>
    <scope>NUCLEOTIDE SEQUENCE [LARGE SCALE GENOMIC DNA]</scope>
    <source>
        <strain evidence="9">Mitchell_Peninsula_5</strain>
    </source>
</reference>
<dbReference type="EMBL" id="JAEKNN010000024">
    <property type="protein sequence ID" value="MBJ7608755.1"/>
    <property type="molecule type" value="Genomic_DNA"/>
</dbReference>
<protein>
    <submittedName>
        <fullName evidence="9">Cysteine--tRNA ligase</fullName>
        <ecNumber evidence="9">6.1.1.16</ecNumber>
    </submittedName>
</protein>
<evidence type="ECO:0000259" key="8">
    <source>
        <dbReference type="Pfam" id="PF01406"/>
    </source>
</evidence>
<keyword evidence="5" id="KW-0547">Nucleotide-binding</keyword>
<dbReference type="Pfam" id="PF01406">
    <property type="entry name" value="tRNA-synt_1e"/>
    <property type="match status" value="1"/>
</dbReference>
<dbReference type="GO" id="GO:0005829">
    <property type="term" value="C:cytosol"/>
    <property type="evidence" value="ECO:0007669"/>
    <property type="project" value="TreeGrafter"/>
</dbReference>
<keyword evidence="6" id="KW-0862">Zinc</keyword>
<dbReference type="SUPFAM" id="SSF52374">
    <property type="entry name" value="Nucleotidylyl transferase"/>
    <property type="match status" value="1"/>
</dbReference>
<evidence type="ECO:0000256" key="7">
    <source>
        <dbReference type="ARBA" id="ARBA00022840"/>
    </source>
</evidence>
<organism evidence="9 10">
    <name type="scientific">Candidatus Amunia macphersoniae</name>
    <dbReference type="NCBI Taxonomy" id="3127014"/>
    <lineage>
        <taxon>Bacteria</taxon>
        <taxon>Bacillati</taxon>
        <taxon>Candidatus Dormiibacterota</taxon>
        <taxon>Candidatus Dormibacteria</taxon>
        <taxon>Candidatus Aeolococcales</taxon>
        <taxon>Candidatus Aeolococcaceae</taxon>
        <taxon>Candidatus Amunia</taxon>
    </lineage>
</organism>
<dbReference type="EC" id="6.1.1.16" evidence="9"/>
<dbReference type="InterPro" id="IPR009080">
    <property type="entry name" value="tRNAsynth_Ia_anticodon-bd"/>
</dbReference>
<gene>
    <name evidence="9" type="ORF">JF887_04905</name>
</gene>
<dbReference type="PANTHER" id="PTHR10890:SF3">
    <property type="entry name" value="CYSTEINE--TRNA LIGASE, CYTOPLASMIC"/>
    <property type="match status" value="1"/>
</dbReference>
<dbReference type="InterPro" id="IPR024909">
    <property type="entry name" value="Cys-tRNA/MSH_ligase"/>
</dbReference>
<evidence type="ECO:0000256" key="4">
    <source>
        <dbReference type="ARBA" id="ARBA00022723"/>
    </source>
</evidence>
<dbReference type="Gene3D" id="1.20.120.640">
    <property type="entry name" value="Anticodon-binding domain of a subclass of class I aminoacyl-tRNA synthetases"/>
    <property type="match status" value="1"/>
</dbReference>
<dbReference type="Gene3D" id="3.40.50.620">
    <property type="entry name" value="HUPs"/>
    <property type="match status" value="1"/>
</dbReference>
<name>A0A934KML4_9BACT</name>
<keyword evidence="7" id="KW-0067">ATP-binding</keyword>
<dbReference type="SUPFAM" id="SSF47323">
    <property type="entry name" value="Anticodon-binding domain of a subclass of class I aminoacyl-tRNA synthetases"/>
    <property type="match status" value="1"/>
</dbReference>
<dbReference type="PRINTS" id="PR00983">
    <property type="entry name" value="TRNASYNTHCYS"/>
</dbReference>
<evidence type="ECO:0000256" key="6">
    <source>
        <dbReference type="ARBA" id="ARBA00022833"/>
    </source>
</evidence>
<feature type="domain" description="tRNA synthetases class I catalytic" evidence="8">
    <location>
        <begin position="19"/>
        <end position="314"/>
    </location>
</feature>
<dbReference type="InterPro" id="IPR032678">
    <property type="entry name" value="tRNA-synt_1_cat_dom"/>
</dbReference>
<dbReference type="GO" id="GO:0004817">
    <property type="term" value="F:cysteine-tRNA ligase activity"/>
    <property type="evidence" value="ECO:0007669"/>
    <property type="project" value="UniProtKB-EC"/>
</dbReference>
<dbReference type="Proteomes" id="UP000614410">
    <property type="component" value="Unassembled WGS sequence"/>
</dbReference>
<evidence type="ECO:0000256" key="3">
    <source>
        <dbReference type="ARBA" id="ARBA00022598"/>
    </source>
</evidence>
<dbReference type="GO" id="GO:0046872">
    <property type="term" value="F:metal ion binding"/>
    <property type="evidence" value="ECO:0007669"/>
    <property type="project" value="UniProtKB-KW"/>
</dbReference>
<evidence type="ECO:0000313" key="9">
    <source>
        <dbReference type="EMBL" id="MBJ7608755.1"/>
    </source>
</evidence>
<comment type="cofactor">
    <cofactor evidence="1">
        <name>Zn(2+)</name>
        <dbReference type="ChEBI" id="CHEBI:29105"/>
    </cofactor>
</comment>
<dbReference type="GO" id="GO:0006423">
    <property type="term" value="P:cysteinyl-tRNA aminoacylation"/>
    <property type="evidence" value="ECO:0007669"/>
    <property type="project" value="TreeGrafter"/>
</dbReference>
<evidence type="ECO:0000256" key="1">
    <source>
        <dbReference type="ARBA" id="ARBA00001947"/>
    </source>
</evidence>
<keyword evidence="3 9" id="KW-0436">Ligase</keyword>
<evidence type="ECO:0000313" key="10">
    <source>
        <dbReference type="Proteomes" id="UP000614410"/>
    </source>
</evidence>
<dbReference type="GO" id="GO:0005524">
    <property type="term" value="F:ATP binding"/>
    <property type="evidence" value="ECO:0007669"/>
    <property type="project" value="UniProtKB-KW"/>
</dbReference>
<evidence type="ECO:0000256" key="5">
    <source>
        <dbReference type="ARBA" id="ARBA00022741"/>
    </source>
</evidence>
<comment type="caution">
    <text evidence="9">The sequence shown here is derived from an EMBL/GenBank/DDBJ whole genome shotgun (WGS) entry which is preliminary data.</text>
</comment>
<comment type="subunit">
    <text evidence="2">Monomer.</text>
</comment>